<evidence type="ECO:0000256" key="7">
    <source>
        <dbReference type="SAM" id="Phobius"/>
    </source>
</evidence>
<evidence type="ECO:0000256" key="2">
    <source>
        <dbReference type="ARBA" id="ARBA00022448"/>
    </source>
</evidence>
<organism evidence="8 9">
    <name type="scientific">Parathalassolituus penaei</name>
    <dbReference type="NCBI Taxonomy" id="2997323"/>
    <lineage>
        <taxon>Bacteria</taxon>
        <taxon>Pseudomonadati</taxon>
        <taxon>Pseudomonadota</taxon>
        <taxon>Gammaproteobacteria</taxon>
        <taxon>Oceanospirillales</taxon>
        <taxon>Oceanospirillaceae</taxon>
        <taxon>Parathalassolituus</taxon>
    </lineage>
</organism>
<evidence type="ECO:0000256" key="1">
    <source>
        <dbReference type="ARBA" id="ARBA00004141"/>
    </source>
</evidence>
<keyword evidence="6 7" id="KW-0472">Membrane</keyword>
<dbReference type="PANTHER" id="PTHR36838">
    <property type="entry name" value="AUXIN EFFLUX CARRIER FAMILY PROTEIN"/>
    <property type="match status" value="1"/>
</dbReference>
<gene>
    <name evidence="8" type="ORF">OUO13_11115</name>
</gene>
<feature type="transmembrane region" description="Helical" evidence="7">
    <location>
        <begin position="214"/>
        <end position="234"/>
    </location>
</feature>
<keyword evidence="2" id="KW-0813">Transport</keyword>
<protein>
    <submittedName>
        <fullName evidence="8">AEC family transporter</fullName>
    </submittedName>
</protein>
<evidence type="ECO:0000256" key="4">
    <source>
        <dbReference type="ARBA" id="ARBA00022692"/>
    </source>
</evidence>
<dbReference type="InterPro" id="IPR004776">
    <property type="entry name" value="Mem_transp_PIN-like"/>
</dbReference>
<dbReference type="Pfam" id="PF03547">
    <property type="entry name" value="Mem_trans"/>
    <property type="match status" value="2"/>
</dbReference>
<evidence type="ECO:0000256" key="6">
    <source>
        <dbReference type="ARBA" id="ARBA00023136"/>
    </source>
</evidence>
<evidence type="ECO:0000313" key="8">
    <source>
        <dbReference type="EMBL" id="MCY0965740.1"/>
    </source>
</evidence>
<proteinExistence type="predicted"/>
<feature type="transmembrane region" description="Helical" evidence="7">
    <location>
        <begin position="150"/>
        <end position="170"/>
    </location>
</feature>
<name>A0A9X3EFD8_9GAMM</name>
<dbReference type="GO" id="GO:0055085">
    <property type="term" value="P:transmembrane transport"/>
    <property type="evidence" value="ECO:0007669"/>
    <property type="project" value="InterPro"/>
</dbReference>
<keyword evidence="9" id="KW-1185">Reference proteome</keyword>
<comment type="caution">
    <text evidence="8">The sequence shown here is derived from an EMBL/GenBank/DDBJ whole genome shotgun (WGS) entry which is preliminary data.</text>
</comment>
<dbReference type="Proteomes" id="UP001150830">
    <property type="component" value="Unassembled WGS sequence"/>
</dbReference>
<dbReference type="PANTHER" id="PTHR36838:SF1">
    <property type="entry name" value="SLR1864 PROTEIN"/>
    <property type="match status" value="1"/>
</dbReference>
<accession>A0A9X3EFD8</accession>
<keyword evidence="3" id="KW-1003">Cell membrane</keyword>
<dbReference type="AlphaFoldDB" id="A0A9X3EFD8"/>
<feature type="transmembrane region" description="Helical" evidence="7">
    <location>
        <begin position="271"/>
        <end position="292"/>
    </location>
</feature>
<sequence length="297" mass="31737">MLQSLLSALTPVFLLILLGIVLSRKTDWLSNPSLGTMVSSIGVPALLLNSVLTMNMDVLGMGKLIGTTVLILALMALVTWGFLRLLGHSPRYYLPPLVNPNTGNLGIPVCYALFGNEGLAAAVVISSVVQISHFTLGVGCMSGGFAPRQILHNGPVLALIAGAILMTFNLQLPAPVMKTVQMLGGITLPIMLMMLGHSLAQLTMTDRSMLSRALLFSVWRPVAGVLVALSVVWWLPLTAVEKQTILVQHAMPMAVISYMLTVRYKGPAAEVAMMILLSMPVSLLVSALVWWLGAPTS</sequence>
<comment type="subcellular location">
    <subcellularLocation>
        <location evidence="1">Membrane</location>
        <topology evidence="1">Multi-pass membrane protein</topology>
    </subcellularLocation>
</comment>
<dbReference type="EMBL" id="JAPNOA010000028">
    <property type="protein sequence ID" value="MCY0965740.1"/>
    <property type="molecule type" value="Genomic_DNA"/>
</dbReference>
<feature type="transmembrane region" description="Helical" evidence="7">
    <location>
        <begin position="33"/>
        <end position="52"/>
    </location>
</feature>
<dbReference type="RefSeq" id="WP_283173952.1">
    <property type="nucleotide sequence ID" value="NZ_JAPNOA010000028.1"/>
</dbReference>
<evidence type="ECO:0000313" key="9">
    <source>
        <dbReference type="Proteomes" id="UP001150830"/>
    </source>
</evidence>
<feature type="transmembrane region" description="Helical" evidence="7">
    <location>
        <begin position="246"/>
        <end position="264"/>
    </location>
</feature>
<feature type="transmembrane region" description="Helical" evidence="7">
    <location>
        <begin position="64"/>
        <end position="85"/>
    </location>
</feature>
<feature type="transmembrane region" description="Helical" evidence="7">
    <location>
        <begin position="182"/>
        <end position="202"/>
    </location>
</feature>
<feature type="transmembrane region" description="Helical" evidence="7">
    <location>
        <begin position="105"/>
        <end position="129"/>
    </location>
</feature>
<dbReference type="GO" id="GO:0016020">
    <property type="term" value="C:membrane"/>
    <property type="evidence" value="ECO:0007669"/>
    <property type="project" value="UniProtKB-SubCell"/>
</dbReference>
<evidence type="ECO:0000256" key="3">
    <source>
        <dbReference type="ARBA" id="ARBA00022475"/>
    </source>
</evidence>
<reference evidence="8" key="1">
    <citation type="submission" date="2022-11" db="EMBL/GenBank/DDBJ databases">
        <title>Parathalassolutuus dongxingensis gen. nov., sp. nov., a novel member of family Oceanospirillaceae isolated from a coastal shrimp pond in Guangxi, China.</title>
        <authorList>
            <person name="Chen H."/>
        </authorList>
    </citation>
    <scope>NUCLEOTIDE SEQUENCE</scope>
    <source>
        <strain evidence="8">G-43</strain>
    </source>
</reference>
<keyword evidence="5 7" id="KW-1133">Transmembrane helix</keyword>
<evidence type="ECO:0000256" key="5">
    <source>
        <dbReference type="ARBA" id="ARBA00022989"/>
    </source>
</evidence>
<keyword evidence="4 7" id="KW-0812">Transmembrane</keyword>